<dbReference type="Proteomes" id="UP000248961">
    <property type="component" value="Unassembled WGS sequence"/>
</dbReference>
<sequence length="1340" mass="149203">MTSSSHKQGSLELTNLGAKSDIESIHLNNSSVKSVKEAFVNELAADLSKVVDEFSLDDKVIKEVVKALPEALRTFSLSLGQASSTQTQRDVMAYIHQYRWEIATALKQLLIGQGAGHPSRQTGGAKSLDEVIRLSGQKNGTNQASQNTARHCRNARVQNLDAPDSPDRHYECSEHSQSSASVKCRTELGDEMGPPSGFPQVQSYLALIHKSPTYPWLLDSIRRECVLAAPERQLKCHIRDYVQEALPQSSRMNRKYPTATFDVLFKVYWDPVGFLEEQGYEETSGEAFGRIITLTGCNSTVQALTIQDYMQQTWPSTGMQILNLVKALVCGRGALYVNLVDGTHICCSRRSFSGDQTLHQMYFEVDGTGPVVAEIGEQVSWMASALQTCSKEGTINYSKPRIRLIDIPRPYDYQRPSTQYFFEVLVDMHGRPQSTEVVNGQCWHRLTTSPVIVEGFPTRRRPEHVPEGLDIPLDMLAKLVDTTRVSTFDGKTLLKGYSAMAIVTRYTQNTVIWHFVDENDGHISHLRSEEWAGLSLSVDDLKAARHIVGWCPEMKLFAGEYDASYNIKNTGLPLSIRGNGLLNNVTLSTGRIIADGTGPILDHRTRAQRTSFVRNIEWIFEKYVVLWDVSERRGWLVNGASALLHLVRASITEDRADRIFKSVCLASEKQSHDAMRPYQWDSACEMLLHPINRKFKINPQDNNPIYFQDRVEEYFTLLEQAIDYQLRATSREDAATKQPRSLLDGWDFRDLILEKDRIHSRQTVLAHEGRLWVDLTRSIHAVTLFGRGFGDILLPAEGGCAAWKTLPTGRWYLAATAPDLSNIAEAYGGPYSNPVKLTHNLCLCPLEADNSPTDGEQDPQPLEYIVGLLPISMQTEPRRSTGTINWKVGAIVFGFSSNNPWYWGDYGNPTRDPSSESTVQLGVELSHPLLDDSDTKHIGPLHPSSERSRLREREVERAFLDWLGWRNVIPVPPQLPEGARPPPVPVWKRSLLAKHYSVGIICALNLELMAVRALFDEFFEMVPLVYGDPNHYALGRIAEHNVVGACLPHGSYGTSSAAECLSKLKRSFRKLKFCLLLDIGAGVPSAQNDIRLGDVVIGTPRGEHPGVVPYDMTKSMESGALQLSGHLPPPPTDLKSVISQLEADPSLSATPLAEHLRQLEIKKIQYQRPDLVNDRLFPASYPHQAADDQAACDHCDPGQEVRRPPRSFVEPRIHYGLIASGNQVIRSAETRDRLAQGHNILCFSVEGPGILDSFPCLVIRGICNYADSHQNKLWQNYAAATAAAYAKMLLARVPGTDGPKPETGKRKRRRASPGSGPGPKTTAARRGSSSKQQPESCTTT</sequence>
<organism evidence="2 3">
    <name type="scientific">Aspergillus homomorphus (strain CBS 101889)</name>
    <dbReference type="NCBI Taxonomy" id="1450537"/>
    <lineage>
        <taxon>Eukaryota</taxon>
        <taxon>Fungi</taxon>
        <taxon>Dikarya</taxon>
        <taxon>Ascomycota</taxon>
        <taxon>Pezizomycotina</taxon>
        <taxon>Eurotiomycetes</taxon>
        <taxon>Eurotiomycetidae</taxon>
        <taxon>Eurotiales</taxon>
        <taxon>Aspergillaceae</taxon>
        <taxon>Aspergillus</taxon>
        <taxon>Aspergillus subgen. Circumdati</taxon>
    </lineage>
</organism>
<dbReference type="PANTHER" id="PTHR46082:SF11">
    <property type="entry name" value="AAA+ ATPASE DOMAIN-CONTAINING PROTEIN-RELATED"/>
    <property type="match status" value="1"/>
</dbReference>
<dbReference type="STRING" id="1450537.A0A395HNA1"/>
<dbReference type="RefSeq" id="XP_025547909.1">
    <property type="nucleotide sequence ID" value="XM_025692054.1"/>
</dbReference>
<evidence type="ECO:0000313" key="3">
    <source>
        <dbReference type="Proteomes" id="UP000248961"/>
    </source>
</evidence>
<proteinExistence type="predicted"/>
<reference evidence="2 3" key="1">
    <citation type="submission" date="2018-02" db="EMBL/GenBank/DDBJ databases">
        <title>The genomes of Aspergillus section Nigri reveals drivers in fungal speciation.</title>
        <authorList>
            <consortium name="DOE Joint Genome Institute"/>
            <person name="Vesth T.C."/>
            <person name="Nybo J."/>
            <person name="Theobald S."/>
            <person name="Brandl J."/>
            <person name="Frisvad J.C."/>
            <person name="Nielsen K.F."/>
            <person name="Lyhne E.K."/>
            <person name="Kogle M.E."/>
            <person name="Kuo A."/>
            <person name="Riley R."/>
            <person name="Clum A."/>
            <person name="Nolan M."/>
            <person name="Lipzen A."/>
            <person name="Salamov A."/>
            <person name="Henrissat B."/>
            <person name="Wiebenga A."/>
            <person name="De vries R.P."/>
            <person name="Grigoriev I.V."/>
            <person name="Mortensen U.H."/>
            <person name="Andersen M.R."/>
            <person name="Baker S.E."/>
        </authorList>
    </citation>
    <scope>NUCLEOTIDE SEQUENCE [LARGE SCALE GENOMIC DNA]</scope>
    <source>
        <strain evidence="2 3">CBS 101889</strain>
    </source>
</reference>
<keyword evidence="3" id="KW-1185">Reference proteome</keyword>
<feature type="region of interest" description="Disordered" evidence="1">
    <location>
        <begin position="1293"/>
        <end position="1340"/>
    </location>
</feature>
<dbReference type="Gene3D" id="3.40.50.1580">
    <property type="entry name" value="Nucleoside phosphorylase domain"/>
    <property type="match status" value="1"/>
</dbReference>
<dbReference type="VEuPathDB" id="FungiDB:BO97DRAFT_353386"/>
<dbReference type="PANTHER" id="PTHR46082">
    <property type="entry name" value="ATP/GTP-BINDING PROTEIN-RELATED"/>
    <property type="match status" value="1"/>
</dbReference>
<accession>A0A395HNA1</accession>
<dbReference type="GO" id="GO:0009116">
    <property type="term" value="P:nucleoside metabolic process"/>
    <property type="evidence" value="ECO:0007669"/>
    <property type="project" value="InterPro"/>
</dbReference>
<dbReference type="InterPro" id="IPR035994">
    <property type="entry name" value="Nucleoside_phosphorylase_sf"/>
</dbReference>
<dbReference type="InterPro" id="IPR053137">
    <property type="entry name" value="NLR-like"/>
</dbReference>
<feature type="compositionally biased region" description="Polar residues" evidence="1">
    <location>
        <begin position="1327"/>
        <end position="1340"/>
    </location>
</feature>
<name>A0A395HNA1_ASPHC</name>
<dbReference type="SUPFAM" id="SSF53167">
    <property type="entry name" value="Purine and uridine phosphorylases"/>
    <property type="match status" value="1"/>
</dbReference>
<dbReference type="EMBL" id="KZ824310">
    <property type="protein sequence ID" value="RAL08755.1"/>
    <property type="molecule type" value="Genomic_DNA"/>
</dbReference>
<evidence type="ECO:0008006" key="4">
    <source>
        <dbReference type="Google" id="ProtNLM"/>
    </source>
</evidence>
<dbReference type="OrthoDB" id="1658288at2759"/>
<protein>
    <recommendedName>
        <fullName evidence="4">Nucleoside phosphorylase domain-containing protein</fullName>
    </recommendedName>
</protein>
<dbReference type="GO" id="GO:0003824">
    <property type="term" value="F:catalytic activity"/>
    <property type="evidence" value="ECO:0007669"/>
    <property type="project" value="InterPro"/>
</dbReference>
<gene>
    <name evidence="2" type="ORF">BO97DRAFT_353386</name>
</gene>
<evidence type="ECO:0000313" key="2">
    <source>
        <dbReference type="EMBL" id="RAL08755.1"/>
    </source>
</evidence>
<dbReference type="GeneID" id="37196343"/>
<evidence type="ECO:0000256" key="1">
    <source>
        <dbReference type="SAM" id="MobiDB-lite"/>
    </source>
</evidence>